<proteinExistence type="predicted"/>
<evidence type="ECO:0000313" key="2">
    <source>
        <dbReference type="Proteomes" id="UP001595859"/>
    </source>
</evidence>
<organism evidence="1 2">
    <name type="scientific">Actinophytocola glycyrrhizae</name>
    <dbReference type="NCBI Taxonomy" id="2044873"/>
    <lineage>
        <taxon>Bacteria</taxon>
        <taxon>Bacillati</taxon>
        <taxon>Actinomycetota</taxon>
        <taxon>Actinomycetes</taxon>
        <taxon>Pseudonocardiales</taxon>
        <taxon>Pseudonocardiaceae</taxon>
    </lineage>
</organism>
<gene>
    <name evidence="1" type="ORF">ACFPCV_37375</name>
</gene>
<comment type="caution">
    <text evidence="1">The sequence shown here is derived from an EMBL/GenBank/DDBJ whole genome shotgun (WGS) entry which is preliminary data.</text>
</comment>
<accession>A0ABV9SIM1</accession>
<dbReference type="EMBL" id="JBHSIS010000027">
    <property type="protein sequence ID" value="MFC4859201.1"/>
    <property type="molecule type" value="Genomic_DNA"/>
</dbReference>
<name>A0ABV9SIM1_9PSEU</name>
<dbReference type="RefSeq" id="WP_378062122.1">
    <property type="nucleotide sequence ID" value="NZ_JBHSIS010000027.1"/>
</dbReference>
<sequence>MIIRTLRELQAPDERTQRFTPFGLSMAHMLTPEATVAYQHDVLSGTDLVDVVPEGTRLSFERVRTAFVYGALNYDMFAIAESLARLETEHALRDRFLDYYNHSVLFVNGRGEERAEMVASYEHVMNVLKRPRMRSRRGRPAEWLLKLPKSGSTMEFNGMLANLWTWARAEGLLPGQWARRLQRPQVFLRNTVAHPSGYHLSSPVEAARVIRDVAEIINCLWGSRTPGGRLHPAPVHRAVLAIAWDADRFEICDITSLSPTRVSADATCILVRAVPDYLGDLWQFDAQFETTRYPTDLLWGPGPPADALTWYKDQEPAEDDVDHLDRHFLIRHHADRVEPPRRPGVAAGLTGEDRDGVWYVVRADDPVSAYNHVRQLVAARPDCAGTGPCEGCAVESISSGPWQDAVDLLDAAGVNVQPQHFDDVRVPSPLPRWGA</sequence>
<protein>
    <submittedName>
        <fullName evidence="1">Uncharacterized protein</fullName>
    </submittedName>
</protein>
<evidence type="ECO:0000313" key="1">
    <source>
        <dbReference type="EMBL" id="MFC4859201.1"/>
    </source>
</evidence>
<reference evidence="2" key="1">
    <citation type="journal article" date="2019" name="Int. J. Syst. Evol. Microbiol.">
        <title>The Global Catalogue of Microorganisms (GCM) 10K type strain sequencing project: providing services to taxonomists for standard genome sequencing and annotation.</title>
        <authorList>
            <consortium name="The Broad Institute Genomics Platform"/>
            <consortium name="The Broad Institute Genome Sequencing Center for Infectious Disease"/>
            <person name="Wu L."/>
            <person name="Ma J."/>
        </authorList>
    </citation>
    <scope>NUCLEOTIDE SEQUENCE [LARGE SCALE GENOMIC DNA]</scope>
    <source>
        <strain evidence="2">ZS-22-S1</strain>
    </source>
</reference>
<keyword evidence="2" id="KW-1185">Reference proteome</keyword>
<dbReference type="Proteomes" id="UP001595859">
    <property type="component" value="Unassembled WGS sequence"/>
</dbReference>